<evidence type="ECO:0000313" key="2">
    <source>
        <dbReference type="Proteomes" id="UP000481087"/>
    </source>
</evidence>
<dbReference type="RefSeq" id="WP_161410790.1">
    <property type="nucleotide sequence ID" value="NZ_WTUZ01000039.1"/>
</dbReference>
<sequence length="192" mass="21725">MNPKFNHHKFSVRKQILSLVGAKIDIFDENEKPILFSKMKAFKLKEDIRIYGDETMQDCLITMQARSVIDFSSIFDVVDVETGIKIGSLRRKGMKSILKDEWAILDPSESVIGLIKEDNVLLALLRRFLTNLIPQHYHVEMNGTKVAEFKQNFNPFVQKLNLDFSADSSGKLDRRLGLAAAVLLIAVEGSQG</sequence>
<accession>A0A6L8V7Q7</accession>
<dbReference type="InterPro" id="IPR007612">
    <property type="entry name" value="LOR"/>
</dbReference>
<proteinExistence type="predicted"/>
<gene>
    <name evidence="1" type="ORF">GQF01_30150</name>
</gene>
<comment type="caution">
    <text evidence="1">The sequence shown here is derived from an EMBL/GenBank/DDBJ whole genome shotgun (WGS) entry which is preliminary data.</text>
</comment>
<dbReference type="EMBL" id="WTUZ01000039">
    <property type="protein sequence ID" value="MZQ86373.1"/>
    <property type="molecule type" value="Genomic_DNA"/>
</dbReference>
<dbReference type="AlphaFoldDB" id="A0A6L8V7Q7"/>
<evidence type="ECO:0000313" key="1">
    <source>
        <dbReference type="EMBL" id="MZQ86373.1"/>
    </source>
</evidence>
<reference evidence="1 2" key="1">
    <citation type="submission" date="2019-12" db="EMBL/GenBank/DDBJ databases">
        <title>Paenibacillus sp. nov. sp. isolated from soil.</title>
        <authorList>
            <person name="Kim J."/>
            <person name="Jeong S.E."/>
            <person name="Jung H.S."/>
            <person name="Jeon C.O."/>
        </authorList>
    </citation>
    <scope>NUCLEOTIDE SEQUENCE [LARGE SCALE GENOMIC DNA]</scope>
    <source>
        <strain evidence="1 2">5J-6</strain>
    </source>
</reference>
<name>A0A6L8V7Q7_9BACL</name>
<dbReference type="Proteomes" id="UP000481087">
    <property type="component" value="Unassembled WGS sequence"/>
</dbReference>
<organism evidence="1 2">
    <name type="scientific">Paenibacillus silvestris</name>
    <dbReference type="NCBI Taxonomy" id="2606219"/>
    <lineage>
        <taxon>Bacteria</taxon>
        <taxon>Bacillati</taxon>
        <taxon>Bacillota</taxon>
        <taxon>Bacilli</taxon>
        <taxon>Bacillales</taxon>
        <taxon>Paenibacillaceae</taxon>
        <taxon>Paenibacillus</taxon>
    </lineage>
</organism>
<dbReference type="Pfam" id="PF04525">
    <property type="entry name" value="LOR"/>
    <property type="match status" value="1"/>
</dbReference>
<protein>
    <submittedName>
        <fullName evidence="1">Uncharacterized protein</fullName>
    </submittedName>
</protein>
<keyword evidence="2" id="KW-1185">Reference proteome</keyword>